<proteinExistence type="predicted"/>
<dbReference type="STRING" id="706587.Desti_3403"/>
<dbReference type="HOGENOM" id="CLU_3308587_0_0_7"/>
<sequence length="39" mass="4502">MIIKLQERQPVGGIMRERPNFEEHRAADGGRAYFLGFNP</sequence>
<evidence type="ECO:0000313" key="2">
    <source>
        <dbReference type="Proteomes" id="UP000006055"/>
    </source>
</evidence>
<dbReference type="Proteomes" id="UP000006055">
    <property type="component" value="Chromosome"/>
</dbReference>
<evidence type="ECO:0000313" key="1">
    <source>
        <dbReference type="EMBL" id="AFM26057.1"/>
    </source>
</evidence>
<dbReference type="AlphaFoldDB" id="I4C916"/>
<accession>I4C916</accession>
<gene>
    <name evidence="1" type="ordered locus">Desti_3403</name>
</gene>
<dbReference type="KEGG" id="dti:Desti_3403"/>
<name>I4C916_DESTA</name>
<protein>
    <submittedName>
        <fullName evidence="1">Uncharacterized protein</fullName>
    </submittedName>
</protein>
<keyword evidence="2" id="KW-1185">Reference proteome</keyword>
<dbReference type="EMBL" id="CP003360">
    <property type="protein sequence ID" value="AFM26057.1"/>
    <property type="molecule type" value="Genomic_DNA"/>
</dbReference>
<reference evidence="2" key="1">
    <citation type="submission" date="2012-06" db="EMBL/GenBank/DDBJ databases">
        <title>Complete sequence of chromosome of Desulfomonile tiedjei DSM 6799.</title>
        <authorList>
            <person name="Lucas S."/>
            <person name="Copeland A."/>
            <person name="Lapidus A."/>
            <person name="Glavina del Rio T."/>
            <person name="Dalin E."/>
            <person name="Tice H."/>
            <person name="Bruce D."/>
            <person name="Goodwin L."/>
            <person name="Pitluck S."/>
            <person name="Peters L."/>
            <person name="Ovchinnikova G."/>
            <person name="Zeytun A."/>
            <person name="Lu M."/>
            <person name="Kyrpides N."/>
            <person name="Mavromatis K."/>
            <person name="Ivanova N."/>
            <person name="Brettin T."/>
            <person name="Detter J.C."/>
            <person name="Han C."/>
            <person name="Larimer F."/>
            <person name="Land M."/>
            <person name="Hauser L."/>
            <person name="Markowitz V."/>
            <person name="Cheng J.-F."/>
            <person name="Hugenholtz P."/>
            <person name="Woyke T."/>
            <person name="Wu D."/>
            <person name="Spring S."/>
            <person name="Schroeder M."/>
            <person name="Brambilla E."/>
            <person name="Klenk H.-P."/>
            <person name="Eisen J.A."/>
        </authorList>
    </citation>
    <scope>NUCLEOTIDE SEQUENCE [LARGE SCALE GENOMIC DNA]</scope>
    <source>
        <strain evidence="2">ATCC 49306 / DSM 6799 / DCB-1</strain>
    </source>
</reference>
<organism evidence="1 2">
    <name type="scientific">Desulfomonile tiedjei (strain ATCC 49306 / DSM 6799 / DCB-1)</name>
    <dbReference type="NCBI Taxonomy" id="706587"/>
    <lineage>
        <taxon>Bacteria</taxon>
        <taxon>Pseudomonadati</taxon>
        <taxon>Thermodesulfobacteriota</taxon>
        <taxon>Desulfomonilia</taxon>
        <taxon>Desulfomonilales</taxon>
        <taxon>Desulfomonilaceae</taxon>
        <taxon>Desulfomonile</taxon>
    </lineage>
</organism>